<feature type="region of interest" description="Disordered" evidence="1">
    <location>
        <begin position="135"/>
        <end position="155"/>
    </location>
</feature>
<feature type="region of interest" description="Disordered" evidence="1">
    <location>
        <begin position="575"/>
        <end position="611"/>
    </location>
</feature>
<dbReference type="VEuPathDB" id="FungiDB:BD410DRAFT_832431"/>
<feature type="region of interest" description="Disordered" evidence="1">
    <location>
        <begin position="75"/>
        <end position="117"/>
    </location>
</feature>
<dbReference type="EMBL" id="ML170262">
    <property type="protein sequence ID" value="TDL15764.1"/>
    <property type="molecule type" value="Genomic_DNA"/>
</dbReference>
<sequence>MQAPIFNVGRWADGSTDQAGGGAQHRKGGREVGLPDWVDALSQSTKREVSCETRRRRRRRWRACVAWLAFLPQPTLLSPPPPSPDRLATSHTAQDSPGRHSVQDLDGHDASGELEGPSHQEPAYLMFAWPARSSTSTHAHHNSSSETEPGMESNLRRRRRYTPFWAKSRYRVKCQVHPSSGCGAAKVDDAVHATMPTCNFASSYHHHLLLLYLHSASSTFKDHEDDTAHHHHIPSNSPSSPSQRIAAPSGHLKPPISTSMQSMRANWRPEPERGVTTLCSGGSGRFYRHHDNGDDDGGTASGRMAKMQVTRVKGVIFTVCTMPFRTPHGITHPSTPFPAIMAIRLDYQECTGPMPFRMTRLGITGMSRSRGLWGVLSCGHPLIPTLSFDEDIPMHGIPYPYDISNLLSVSPDEVASVSYQFIPPTAPPTHPRRSWPLWPSWTTAKSPRNVFIPKRRVWAPLDWSHLAAHLSYSDHLMSCSRLIIDGCCTFCMIHSSGHSLTPTLSLAAATPSQPIPHQFDITTIRSKSPDVVAHVLVQTEYHLFSNYFTQCARNIRVFSHGRRLGLVHTRSTSRLVKQEESTTNLARQHQDNASQSQDSQDQQTRRPVAGG</sequence>
<keyword evidence="3" id="KW-1185">Reference proteome</keyword>
<proteinExistence type="predicted"/>
<evidence type="ECO:0000313" key="3">
    <source>
        <dbReference type="Proteomes" id="UP000294933"/>
    </source>
</evidence>
<name>A0A4Y7PJV9_9AGAM</name>
<gene>
    <name evidence="2" type="ORF">BD410DRAFT_832431</name>
</gene>
<feature type="region of interest" description="Disordered" evidence="1">
    <location>
        <begin position="222"/>
        <end position="257"/>
    </location>
</feature>
<feature type="compositionally biased region" description="Polar residues" evidence="1">
    <location>
        <begin position="575"/>
        <end position="587"/>
    </location>
</feature>
<accession>A0A4Y7PJV9</accession>
<feature type="region of interest" description="Disordered" evidence="1">
    <location>
        <begin position="1"/>
        <end position="31"/>
    </location>
</feature>
<feature type="compositionally biased region" description="Low complexity" evidence="1">
    <location>
        <begin position="591"/>
        <end position="602"/>
    </location>
</feature>
<organism evidence="2 3">
    <name type="scientific">Rickenella mellea</name>
    <dbReference type="NCBI Taxonomy" id="50990"/>
    <lineage>
        <taxon>Eukaryota</taxon>
        <taxon>Fungi</taxon>
        <taxon>Dikarya</taxon>
        <taxon>Basidiomycota</taxon>
        <taxon>Agaricomycotina</taxon>
        <taxon>Agaricomycetes</taxon>
        <taxon>Hymenochaetales</taxon>
        <taxon>Rickenellaceae</taxon>
        <taxon>Rickenella</taxon>
    </lineage>
</organism>
<reference evidence="2 3" key="1">
    <citation type="submission" date="2018-06" db="EMBL/GenBank/DDBJ databases">
        <title>A transcriptomic atlas of mushroom development highlights an independent origin of complex multicellularity.</title>
        <authorList>
            <consortium name="DOE Joint Genome Institute"/>
            <person name="Krizsan K."/>
            <person name="Almasi E."/>
            <person name="Merenyi Z."/>
            <person name="Sahu N."/>
            <person name="Viragh M."/>
            <person name="Koszo T."/>
            <person name="Mondo S."/>
            <person name="Kiss B."/>
            <person name="Balint B."/>
            <person name="Kues U."/>
            <person name="Barry K."/>
            <person name="Hegedus J.C."/>
            <person name="Henrissat B."/>
            <person name="Johnson J."/>
            <person name="Lipzen A."/>
            <person name="Ohm R."/>
            <person name="Nagy I."/>
            <person name="Pangilinan J."/>
            <person name="Yan J."/>
            <person name="Xiong Y."/>
            <person name="Grigoriev I.V."/>
            <person name="Hibbett D.S."/>
            <person name="Nagy L.G."/>
        </authorList>
    </citation>
    <scope>NUCLEOTIDE SEQUENCE [LARGE SCALE GENOMIC DNA]</scope>
    <source>
        <strain evidence="2 3">SZMC22713</strain>
    </source>
</reference>
<evidence type="ECO:0000313" key="2">
    <source>
        <dbReference type="EMBL" id="TDL15764.1"/>
    </source>
</evidence>
<protein>
    <submittedName>
        <fullName evidence="2">Uncharacterized protein</fullName>
    </submittedName>
</protein>
<evidence type="ECO:0000256" key="1">
    <source>
        <dbReference type="SAM" id="MobiDB-lite"/>
    </source>
</evidence>
<feature type="compositionally biased region" description="Low complexity" evidence="1">
    <location>
        <begin position="135"/>
        <end position="147"/>
    </location>
</feature>
<dbReference type="Proteomes" id="UP000294933">
    <property type="component" value="Unassembled WGS sequence"/>
</dbReference>
<dbReference type="AlphaFoldDB" id="A0A4Y7PJV9"/>
<feature type="compositionally biased region" description="Basic and acidic residues" evidence="1">
    <location>
        <begin position="97"/>
        <end position="111"/>
    </location>
</feature>